<keyword evidence="3" id="KW-1185">Reference proteome</keyword>
<dbReference type="RefSeq" id="WP_235820543.1">
    <property type="nucleotide sequence ID" value="NZ_CP020814.1"/>
</dbReference>
<evidence type="ECO:0000313" key="2">
    <source>
        <dbReference type="EMBL" id="ARK32578.1"/>
    </source>
</evidence>
<reference evidence="2 3" key="1">
    <citation type="submission" date="2017-04" db="EMBL/GenBank/DDBJ databases">
        <title>Bacillus krulwichiae AM31D Genome sequencing and assembly.</title>
        <authorList>
            <person name="Krulwich T.A."/>
            <person name="Anastor L."/>
            <person name="Ehrlich R."/>
            <person name="Ehrlich G.D."/>
            <person name="Janto B."/>
        </authorList>
    </citation>
    <scope>NUCLEOTIDE SEQUENCE [LARGE SCALE GENOMIC DNA]</scope>
    <source>
        <strain evidence="2 3">AM31D</strain>
    </source>
</reference>
<gene>
    <name evidence="2" type="ORF">BkAM31D_23405</name>
</gene>
<evidence type="ECO:0000256" key="1">
    <source>
        <dbReference type="SAM" id="Phobius"/>
    </source>
</evidence>
<keyword evidence="1" id="KW-0472">Membrane</keyword>
<organism evidence="2 3">
    <name type="scientific">Halalkalibacter krulwichiae</name>
    <dbReference type="NCBI Taxonomy" id="199441"/>
    <lineage>
        <taxon>Bacteria</taxon>
        <taxon>Bacillati</taxon>
        <taxon>Bacillota</taxon>
        <taxon>Bacilli</taxon>
        <taxon>Bacillales</taxon>
        <taxon>Bacillaceae</taxon>
        <taxon>Halalkalibacter</taxon>
    </lineage>
</organism>
<protein>
    <recommendedName>
        <fullName evidence="4">DUF1761 domain-containing protein</fullName>
    </recommendedName>
</protein>
<dbReference type="KEGG" id="bkw:BkAM31D_23405"/>
<dbReference type="AlphaFoldDB" id="A0A1X9MGL8"/>
<dbReference type="Proteomes" id="UP000193006">
    <property type="component" value="Chromosome"/>
</dbReference>
<dbReference type="InterPro" id="IPR013879">
    <property type="entry name" value="DUF1761"/>
</dbReference>
<feature type="transmembrane region" description="Helical" evidence="1">
    <location>
        <begin position="98"/>
        <end position="125"/>
    </location>
</feature>
<proteinExistence type="predicted"/>
<accession>A0A1X9MGL8</accession>
<evidence type="ECO:0008006" key="4">
    <source>
        <dbReference type="Google" id="ProtNLM"/>
    </source>
</evidence>
<evidence type="ECO:0000313" key="3">
    <source>
        <dbReference type="Proteomes" id="UP000193006"/>
    </source>
</evidence>
<dbReference type="EMBL" id="CP020814">
    <property type="protein sequence ID" value="ARK32578.1"/>
    <property type="molecule type" value="Genomic_DNA"/>
</dbReference>
<dbReference type="Pfam" id="PF08570">
    <property type="entry name" value="DUF1761"/>
    <property type="match status" value="1"/>
</dbReference>
<keyword evidence="1" id="KW-0812">Transmembrane</keyword>
<keyword evidence="1" id="KW-1133">Transmembrane helix</keyword>
<sequence>MMLLAILTGVVIYMASGMVYYSILGNRWVELLKIKPEQPNYGLLTLVTFLTSTVLYSLLRLFEVETLLDGAFIGGAVGIIVALAYAKDFIFGLGANSLKASAVFVIAVGYHVIALTIIGAVMMLFL</sequence>
<name>A0A1X9MGL8_9BACI</name>
<feature type="transmembrane region" description="Helical" evidence="1">
    <location>
        <begin position="66"/>
        <end position="86"/>
    </location>
</feature>
<feature type="transmembrane region" description="Helical" evidence="1">
    <location>
        <begin position="41"/>
        <end position="59"/>
    </location>
</feature>